<feature type="non-terminal residue" evidence="2">
    <location>
        <position position="115"/>
    </location>
</feature>
<feature type="region of interest" description="Disordered" evidence="1">
    <location>
        <begin position="68"/>
        <end position="115"/>
    </location>
</feature>
<name>A0A194S9N0_RHOGW</name>
<evidence type="ECO:0000313" key="3">
    <source>
        <dbReference type="Proteomes" id="UP000053890"/>
    </source>
</evidence>
<protein>
    <submittedName>
        <fullName evidence="2">Uncharacterized protein</fullName>
    </submittedName>
</protein>
<feature type="non-terminal residue" evidence="2">
    <location>
        <position position="1"/>
    </location>
</feature>
<dbReference type="EMBL" id="KQ474074">
    <property type="protein sequence ID" value="KPV77294.1"/>
    <property type="molecule type" value="Genomic_DNA"/>
</dbReference>
<dbReference type="Proteomes" id="UP000053890">
    <property type="component" value="Unassembled WGS sequence"/>
</dbReference>
<reference evidence="2 3" key="1">
    <citation type="journal article" date="2015" name="Front. Microbiol.">
        <title>Genome sequence of the plant growth promoting endophytic yeast Rhodotorula graminis WP1.</title>
        <authorList>
            <person name="Firrincieli A."/>
            <person name="Otillar R."/>
            <person name="Salamov A."/>
            <person name="Schmutz J."/>
            <person name="Khan Z."/>
            <person name="Redman R.S."/>
            <person name="Fleck N.D."/>
            <person name="Lindquist E."/>
            <person name="Grigoriev I.V."/>
            <person name="Doty S.L."/>
        </authorList>
    </citation>
    <scope>NUCLEOTIDE SEQUENCE [LARGE SCALE GENOMIC DNA]</scope>
    <source>
        <strain evidence="2 3">WP1</strain>
    </source>
</reference>
<sequence>LSDHGRSNRIRPRQGELSPLPLAIPSPARPNPLSSPQGEHLALLPLHAHHVAPGRRVGCPRSRRCLCPRPAAGPQVADRRRKARRPDRAVGCARPEALGARGGGSGGAGRRGRRV</sequence>
<feature type="region of interest" description="Disordered" evidence="1">
    <location>
        <begin position="1"/>
        <end position="40"/>
    </location>
</feature>
<dbReference type="RefSeq" id="XP_018273343.1">
    <property type="nucleotide sequence ID" value="XM_018415692.1"/>
</dbReference>
<organism evidence="2 3">
    <name type="scientific">Rhodotorula graminis (strain WP1)</name>
    <dbReference type="NCBI Taxonomy" id="578459"/>
    <lineage>
        <taxon>Eukaryota</taxon>
        <taxon>Fungi</taxon>
        <taxon>Dikarya</taxon>
        <taxon>Basidiomycota</taxon>
        <taxon>Pucciniomycotina</taxon>
        <taxon>Microbotryomycetes</taxon>
        <taxon>Sporidiobolales</taxon>
        <taxon>Sporidiobolaceae</taxon>
        <taxon>Rhodotorula</taxon>
    </lineage>
</organism>
<keyword evidence="3" id="KW-1185">Reference proteome</keyword>
<feature type="compositionally biased region" description="Gly residues" evidence="1">
    <location>
        <begin position="100"/>
        <end position="109"/>
    </location>
</feature>
<accession>A0A194S9N0</accession>
<evidence type="ECO:0000313" key="2">
    <source>
        <dbReference type="EMBL" id="KPV77294.1"/>
    </source>
</evidence>
<dbReference type="GeneID" id="28976140"/>
<evidence type="ECO:0000256" key="1">
    <source>
        <dbReference type="SAM" id="MobiDB-lite"/>
    </source>
</evidence>
<proteinExistence type="predicted"/>
<dbReference type="AlphaFoldDB" id="A0A194S9N0"/>
<gene>
    <name evidence="2" type="ORF">RHOBADRAFT_51171</name>
</gene>